<dbReference type="PROSITE" id="PS50048">
    <property type="entry name" value="ZN2_CY6_FUNGAL_2"/>
    <property type="match status" value="1"/>
</dbReference>
<feature type="compositionally biased region" description="Low complexity" evidence="2">
    <location>
        <begin position="102"/>
        <end position="113"/>
    </location>
</feature>
<evidence type="ECO:0000313" key="5">
    <source>
        <dbReference type="Proteomes" id="UP000030151"/>
    </source>
</evidence>
<evidence type="ECO:0000256" key="1">
    <source>
        <dbReference type="ARBA" id="ARBA00023242"/>
    </source>
</evidence>
<dbReference type="InterPro" id="IPR036864">
    <property type="entry name" value="Zn2-C6_fun-type_DNA-bd_sf"/>
</dbReference>
<feature type="compositionally biased region" description="Low complexity" evidence="2">
    <location>
        <begin position="263"/>
        <end position="291"/>
    </location>
</feature>
<evidence type="ECO:0000313" key="4">
    <source>
        <dbReference type="EMBL" id="EXV02168.1"/>
    </source>
</evidence>
<dbReference type="PROSITE" id="PS00463">
    <property type="entry name" value="ZN2_CY6_FUNGAL_1"/>
    <property type="match status" value="1"/>
</dbReference>
<accession>A0A0A1UXV7</accession>
<dbReference type="EMBL" id="JELW01000006">
    <property type="protein sequence ID" value="EXV02168.1"/>
    <property type="molecule type" value="Genomic_DNA"/>
</dbReference>
<dbReference type="InterPro" id="IPR001138">
    <property type="entry name" value="Zn2Cys6_DnaBD"/>
</dbReference>
<gene>
    <name evidence="4" type="ORF">X797_005016</name>
</gene>
<evidence type="ECO:0000256" key="2">
    <source>
        <dbReference type="SAM" id="MobiDB-lite"/>
    </source>
</evidence>
<dbReference type="SMART" id="SM00066">
    <property type="entry name" value="GAL4"/>
    <property type="match status" value="1"/>
</dbReference>
<proteinExistence type="predicted"/>
<dbReference type="SUPFAM" id="SSF57701">
    <property type="entry name" value="Zn2/Cys6 DNA-binding domain"/>
    <property type="match status" value="1"/>
</dbReference>
<evidence type="ECO:0000259" key="3">
    <source>
        <dbReference type="PROSITE" id="PS50048"/>
    </source>
</evidence>
<dbReference type="Proteomes" id="UP000030151">
    <property type="component" value="Unassembled WGS sequence"/>
</dbReference>
<organism evidence="4 5">
    <name type="scientific">Metarhizium robertsii</name>
    <dbReference type="NCBI Taxonomy" id="568076"/>
    <lineage>
        <taxon>Eukaryota</taxon>
        <taxon>Fungi</taxon>
        <taxon>Dikarya</taxon>
        <taxon>Ascomycota</taxon>
        <taxon>Pezizomycotina</taxon>
        <taxon>Sordariomycetes</taxon>
        <taxon>Hypocreomycetidae</taxon>
        <taxon>Hypocreales</taxon>
        <taxon>Clavicipitaceae</taxon>
        <taxon>Metarhizium</taxon>
    </lineage>
</organism>
<dbReference type="Gene3D" id="4.10.240.10">
    <property type="entry name" value="Zn(2)-C6 fungal-type DNA-binding domain"/>
    <property type="match status" value="1"/>
</dbReference>
<dbReference type="GO" id="GO:0008270">
    <property type="term" value="F:zinc ion binding"/>
    <property type="evidence" value="ECO:0007669"/>
    <property type="project" value="InterPro"/>
</dbReference>
<feature type="region of interest" description="Disordered" evidence="2">
    <location>
        <begin position="69"/>
        <end position="159"/>
    </location>
</feature>
<comment type="caution">
    <text evidence="4">The sequence shown here is derived from an EMBL/GenBank/DDBJ whole genome shotgun (WGS) entry which is preliminary data.</text>
</comment>
<dbReference type="CDD" id="cd00067">
    <property type="entry name" value="GAL4"/>
    <property type="match status" value="1"/>
</dbReference>
<dbReference type="Pfam" id="PF00172">
    <property type="entry name" value="Zn_clus"/>
    <property type="match status" value="1"/>
</dbReference>
<keyword evidence="1" id="KW-0539">Nucleus</keyword>
<dbReference type="GO" id="GO:0000981">
    <property type="term" value="F:DNA-binding transcription factor activity, RNA polymerase II-specific"/>
    <property type="evidence" value="ECO:0007669"/>
    <property type="project" value="InterPro"/>
</dbReference>
<protein>
    <submittedName>
        <fullName evidence="4">Zn(2)-Cys(6) zinc finger domain protein</fullName>
    </submittedName>
</protein>
<dbReference type="HOGENOM" id="CLU_590636_0_0_1"/>
<reference evidence="4 5" key="1">
    <citation type="submission" date="2014-02" db="EMBL/GenBank/DDBJ databases">
        <title>The genome sequence of the entomopathogenic fungus Metarhizium robertsii ARSEF 2575.</title>
        <authorList>
            <person name="Giuliano Garisto Donzelli B."/>
            <person name="Roe B.A."/>
            <person name="Macmil S.L."/>
            <person name="Krasnoff S.B."/>
            <person name="Gibson D.M."/>
        </authorList>
    </citation>
    <scope>NUCLEOTIDE SEQUENCE [LARGE SCALE GENOMIC DNA]</scope>
    <source>
        <strain evidence="4 5">ARSEF 2575</strain>
    </source>
</reference>
<sequence>MFATFKYNDTTQDHEYISRSDTPSSASNKEYTRTACDLCRARKLKCSGSKEGCDRCLSTSSTCTYTFSSGVGPGKKRLRKVSSPIPTFNAPLPQKPPPSPSPSLHRGSRPSSSTAHADGYQSRGSPGPRSNKGARMRYSPGTVNTAGRHGRPNQADLFDSPQPWLNLDMEMETQTDAPSDGDDFLTGDGFSLCPAKHTSAVAQPPLADSSEDTAQLELAGRHSSALVDIIEFFDLARSAKDQEDSITNQERPHASDRFLPGGTAASAASSASPARRATQSPSQYYPSFSSSATNLSKPCGCLSSMLQTLEELGTQTGANATVATSDTLFLYLEQGIDKCSTMLSCVTCDTNVSNPILVVTIANQLAAVLTELVHRFIQCQSRDTVPTVFQFGRYSVKQTTMRTRLLKSMIELHVKDLNQLVARLQDSMAGKPGLLLDDAKNKVQEMQQSLLAFSGNANTESRT</sequence>
<feature type="domain" description="Zn(2)-C6 fungal-type" evidence="3">
    <location>
        <begin position="35"/>
        <end position="65"/>
    </location>
</feature>
<dbReference type="AlphaFoldDB" id="A0A0A1UXV7"/>
<feature type="region of interest" description="Disordered" evidence="2">
    <location>
        <begin position="241"/>
        <end position="293"/>
    </location>
</feature>
<name>A0A0A1UXV7_9HYPO</name>